<accession>A0A828Z1K3</accession>
<evidence type="ECO:0000313" key="1">
    <source>
        <dbReference type="EMBL" id="EKR64202.1"/>
    </source>
</evidence>
<protein>
    <submittedName>
        <fullName evidence="1">Uncharacterized protein</fullName>
    </submittedName>
</protein>
<reference evidence="1 2" key="1">
    <citation type="submission" date="2012-10" db="EMBL/GenBank/DDBJ databases">
        <authorList>
            <person name="Harkins D.M."/>
            <person name="Durkin A.S."/>
            <person name="Brinkac L.M."/>
            <person name="Haft D.H."/>
            <person name="Selengut J.D."/>
            <person name="Sanka R."/>
            <person name="DePew J."/>
            <person name="Purushe J."/>
            <person name="Whelen A.C."/>
            <person name="Vinetz J.M."/>
            <person name="Sutton G.G."/>
            <person name="Nierman W.C."/>
            <person name="Fouts D.E."/>
        </authorList>
    </citation>
    <scope>NUCLEOTIDE SEQUENCE [LARGE SCALE GENOMIC DNA]</scope>
    <source>
        <strain evidence="1 2">2006001853</strain>
    </source>
</reference>
<dbReference type="Proteomes" id="UP000001338">
    <property type="component" value="Unassembled WGS sequence"/>
</dbReference>
<dbReference type="RefSeq" id="WP_004495178.1">
    <property type="nucleotide sequence ID" value="NZ_AFLV02000050.1"/>
</dbReference>
<gene>
    <name evidence="1" type="ORF">LEP1GSC036_3699</name>
</gene>
<organism evidence="1 2">
    <name type="scientific">Leptospira weilii str. 2006001853</name>
    <dbReference type="NCBI Taxonomy" id="1001589"/>
    <lineage>
        <taxon>Bacteria</taxon>
        <taxon>Pseudomonadati</taxon>
        <taxon>Spirochaetota</taxon>
        <taxon>Spirochaetia</taxon>
        <taxon>Leptospirales</taxon>
        <taxon>Leptospiraceae</taxon>
        <taxon>Leptospira</taxon>
    </lineage>
</organism>
<dbReference type="EMBL" id="AFLV02000050">
    <property type="protein sequence ID" value="EKR64202.1"/>
    <property type="molecule type" value="Genomic_DNA"/>
</dbReference>
<proteinExistence type="predicted"/>
<comment type="caution">
    <text evidence="1">The sequence shown here is derived from an EMBL/GenBank/DDBJ whole genome shotgun (WGS) entry which is preliminary data.</text>
</comment>
<evidence type="ECO:0000313" key="2">
    <source>
        <dbReference type="Proteomes" id="UP000001338"/>
    </source>
</evidence>
<sequence>MELYDYRDIYTIDASVSAKLHGEFDVSIFLALRVKKIGKIELITKWFIMCEHVWGVF</sequence>
<dbReference type="AlphaFoldDB" id="A0A828Z1K3"/>
<name>A0A828Z1K3_9LEPT</name>